<gene>
    <name evidence="3" type="ORF">Amac_046530</name>
</gene>
<dbReference type="PANTHER" id="PTHR11552">
    <property type="entry name" value="GLUCOSE-METHANOL-CHOLINE GMC OXIDOREDUCTASE"/>
    <property type="match status" value="1"/>
</dbReference>
<evidence type="ECO:0000313" key="4">
    <source>
        <dbReference type="Proteomes" id="UP000331127"/>
    </source>
</evidence>
<dbReference type="EMBL" id="BLAE01000026">
    <property type="protein sequence ID" value="GES11056.1"/>
    <property type="molecule type" value="Genomic_DNA"/>
</dbReference>
<proteinExistence type="inferred from homology"/>
<comment type="similarity">
    <text evidence="1">Belongs to the GMC oxidoreductase family.</text>
</comment>
<dbReference type="InterPro" id="IPR007867">
    <property type="entry name" value="GMC_OxRtase_C"/>
</dbReference>
<dbReference type="SUPFAM" id="SSF51905">
    <property type="entry name" value="FAD/NAD(P)-binding domain"/>
    <property type="match status" value="1"/>
</dbReference>
<dbReference type="InterPro" id="IPR036188">
    <property type="entry name" value="FAD/NAD-bd_sf"/>
</dbReference>
<organism evidence="3 4">
    <name type="scientific">Acrocarpospora macrocephala</name>
    <dbReference type="NCBI Taxonomy" id="150177"/>
    <lineage>
        <taxon>Bacteria</taxon>
        <taxon>Bacillati</taxon>
        <taxon>Actinomycetota</taxon>
        <taxon>Actinomycetes</taxon>
        <taxon>Streptosporangiales</taxon>
        <taxon>Streptosporangiaceae</taxon>
        <taxon>Acrocarpospora</taxon>
    </lineage>
</organism>
<accession>A0A5M3WRD2</accession>
<reference evidence="3 4" key="1">
    <citation type="submission" date="2019-10" db="EMBL/GenBank/DDBJ databases">
        <title>Whole genome shotgun sequence of Acrocarpospora macrocephala NBRC 16266.</title>
        <authorList>
            <person name="Ichikawa N."/>
            <person name="Kimura A."/>
            <person name="Kitahashi Y."/>
            <person name="Komaki H."/>
            <person name="Oguchi A."/>
        </authorList>
    </citation>
    <scope>NUCLEOTIDE SEQUENCE [LARGE SCALE GENOMIC DNA]</scope>
    <source>
        <strain evidence="3 4">NBRC 16266</strain>
    </source>
</reference>
<name>A0A5M3WRD2_9ACTN</name>
<sequence length="533" mass="57484">MAETAARSRDTFEFLVVGGGTAGSLLATRLAEQGRDVALIEWGPDDEHEPRARELRRWDEMLEGEYDLDYRSEPNPRGNSHIRLARLRILGGCSTANTMISWRPLRGDLEEWVALGAKGWDPDTILPLYDRLRTPIQPVAPADRNPYVADVVTSASAVLGLPVRERWNDGRLDESPSGVGFFEVGYTPETNLRASTSIHYVHPARAQGRGPVVLTGLRAVRILFEHEAGGLRARGIRVRDTDGGQRDLQAAAEVVLCAGAIDTPRLLQLSGVGARHVLQDANIPVVLDLPGVGENLQDHVEGLVVWEARRVPPATCASGWDAGAVLSLDSDGEPGEGDGRPDVLMHFPVEPWAVHAERFLDETGAPPLPAATVAIAPNVARPHSRGRIWVRSGDPDAPPAIDFRSFTDPGGHDEAMLLAGVRLARRIASVEPMKSWVTREVFPGPAVTGDEELSAIARATHQTVYHPSGTCRIGASDDDTAVVGPDLRVHGIRGLRIADASVFPTLTSVNPVVTVMLVAERAADLIASEHNKG</sequence>
<evidence type="ECO:0000259" key="2">
    <source>
        <dbReference type="PROSITE" id="PS00624"/>
    </source>
</evidence>
<evidence type="ECO:0000313" key="3">
    <source>
        <dbReference type="EMBL" id="GES11056.1"/>
    </source>
</evidence>
<dbReference type="RefSeq" id="WP_155356442.1">
    <property type="nucleotide sequence ID" value="NZ_BAAAHL010000036.1"/>
</dbReference>
<evidence type="ECO:0000256" key="1">
    <source>
        <dbReference type="ARBA" id="ARBA00010790"/>
    </source>
</evidence>
<dbReference type="AlphaFoldDB" id="A0A5M3WRD2"/>
<protein>
    <submittedName>
        <fullName evidence="3">Oxidoreductase</fullName>
    </submittedName>
</protein>
<dbReference type="Gene3D" id="3.50.50.60">
    <property type="entry name" value="FAD/NAD(P)-binding domain"/>
    <property type="match status" value="1"/>
</dbReference>
<dbReference type="InterPro" id="IPR012132">
    <property type="entry name" value="GMC_OxRdtase"/>
</dbReference>
<keyword evidence="4" id="KW-1185">Reference proteome</keyword>
<dbReference type="SUPFAM" id="SSF54373">
    <property type="entry name" value="FAD-linked reductases, C-terminal domain"/>
    <property type="match status" value="1"/>
</dbReference>
<dbReference type="PIRSF" id="PIRSF000137">
    <property type="entry name" value="Alcohol_oxidase"/>
    <property type="match status" value="1"/>
</dbReference>
<feature type="domain" description="Glucose-methanol-choline oxidoreductase N-terminal" evidence="2">
    <location>
        <begin position="259"/>
        <end position="273"/>
    </location>
</feature>
<dbReference type="Pfam" id="PF00732">
    <property type="entry name" value="GMC_oxred_N"/>
    <property type="match status" value="1"/>
</dbReference>
<dbReference type="PANTHER" id="PTHR11552:SF152">
    <property type="entry name" value="OXIDASE (CODA), PUTATIVE (AFU_ORTHOLOGUE AFUA_8G04090)-RELATED"/>
    <property type="match status" value="1"/>
</dbReference>
<dbReference type="Pfam" id="PF05199">
    <property type="entry name" value="GMC_oxred_C"/>
    <property type="match status" value="1"/>
</dbReference>
<dbReference type="GO" id="GO:0050660">
    <property type="term" value="F:flavin adenine dinucleotide binding"/>
    <property type="evidence" value="ECO:0007669"/>
    <property type="project" value="InterPro"/>
</dbReference>
<dbReference type="InterPro" id="IPR000172">
    <property type="entry name" value="GMC_OxRdtase_N"/>
</dbReference>
<dbReference type="PROSITE" id="PS00624">
    <property type="entry name" value="GMC_OXRED_2"/>
    <property type="match status" value="1"/>
</dbReference>
<dbReference type="Gene3D" id="3.30.410.40">
    <property type="match status" value="1"/>
</dbReference>
<dbReference type="GO" id="GO:0016614">
    <property type="term" value="F:oxidoreductase activity, acting on CH-OH group of donors"/>
    <property type="evidence" value="ECO:0007669"/>
    <property type="project" value="InterPro"/>
</dbReference>
<dbReference type="OrthoDB" id="9785276at2"/>
<dbReference type="Proteomes" id="UP000331127">
    <property type="component" value="Unassembled WGS sequence"/>
</dbReference>
<comment type="caution">
    <text evidence="3">The sequence shown here is derived from an EMBL/GenBank/DDBJ whole genome shotgun (WGS) entry which is preliminary data.</text>
</comment>